<reference evidence="2" key="1">
    <citation type="submission" date="2018-05" db="EMBL/GenBank/DDBJ databases">
        <authorList>
            <person name="Lanie J.A."/>
            <person name="Ng W.-L."/>
            <person name="Kazmierczak K.M."/>
            <person name="Andrzejewski T.M."/>
            <person name="Davidsen T.M."/>
            <person name="Wayne K.J."/>
            <person name="Tettelin H."/>
            <person name="Glass J.I."/>
            <person name="Rusch D."/>
            <person name="Podicherti R."/>
            <person name="Tsui H.-C.T."/>
            <person name="Winkler M.E."/>
        </authorList>
    </citation>
    <scope>NUCLEOTIDE SEQUENCE</scope>
</reference>
<dbReference type="SUPFAM" id="SSF50090">
    <property type="entry name" value="Electron transport accessory proteins"/>
    <property type="match status" value="1"/>
</dbReference>
<proteinExistence type="predicted"/>
<evidence type="ECO:0000259" key="1">
    <source>
        <dbReference type="Pfam" id="PF21006"/>
    </source>
</evidence>
<feature type="domain" description="Nitrile hydratase beta subunit-like N-terminal" evidence="1">
    <location>
        <begin position="1"/>
        <end position="87"/>
    </location>
</feature>
<accession>A0A382IBY4</accession>
<organism evidence="2">
    <name type="scientific">marine metagenome</name>
    <dbReference type="NCBI Taxonomy" id="408172"/>
    <lineage>
        <taxon>unclassified sequences</taxon>
        <taxon>metagenomes</taxon>
        <taxon>ecological metagenomes</taxon>
    </lineage>
</organism>
<dbReference type="InterPro" id="IPR042262">
    <property type="entry name" value="CN_hydtase_beta_C"/>
</dbReference>
<dbReference type="EMBL" id="UINC01066397">
    <property type="protein sequence ID" value="SVB97068.1"/>
    <property type="molecule type" value="Genomic_DNA"/>
</dbReference>
<feature type="non-terminal residue" evidence="2">
    <location>
        <position position="1"/>
    </location>
</feature>
<gene>
    <name evidence="2" type="ORF">METZ01_LOCUS249922</name>
</gene>
<dbReference type="Pfam" id="PF21006">
    <property type="entry name" value="NHase_beta_N"/>
    <property type="match status" value="1"/>
</dbReference>
<dbReference type="InterPro" id="IPR049054">
    <property type="entry name" value="CN_hydtase_beta-like_N"/>
</dbReference>
<sequence>GGSDTVGPINQKDQTVLDWELHIDAIRQVLGNNGIINTDELRNSIESIPPYDYQRLLYYERWAVAIRSLLIEKAIFSELEIDQVISKTKVNSNE</sequence>
<dbReference type="AlphaFoldDB" id="A0A382IBY4"/>
<protein>
    <recommendedName>
        <fullName evidence="1">Nitrile hydratase beta subunit-like N-terminal domain-containing protein</fullName>
    </recommendedName>
</protein>
<name>A0A382IBY4_9ZZZZ</name>
<dbReference type="Gene3D" id="1.10.472.20">
    <property type="entry name" value="Nitrile hydratase, beta subunit"/>
    <property type="match status" value="1"/>
</dbReference>
<evidence type="ECO:0000313" key="2">
    <source>
        <dbReference type="EMBL" id="SVB97068.1"/>
    </source>
</evidence>
<dbReference type="InterPro" id="IPR008990">
    <property type="entry name" value="Elect_transpt_acc-like_dom_sf"/>
</dbReference>